<sequence>MKRKLLQLAFVTMCNAALYGQTNITVGDGTGSGTFGPIASWYESSATESIYTGNEIGVSGEVTKLAYQKASGNSTTEPQVKIYMKQTSQAVIGQADYSIGATAFAGYTLVYEGTMPNNSTTGWMEVTLQTPFTVSAAQNLAILVVGSTCIESGRPQYRYTTSQGNKMSAGYDDGSIGCGGNNPWTSASVMEPVWERPNVRLAFGTLSAEGFTTANSLLYTEGGKLHFKSAVEVSSIAVYDVLGREVYSLKGINSTDVVLSALTAQNQVLFVKVTDAYNRTLTLKTVY</sequence>
<proteinExistence type="predicted"/>
<dbReference type="PATRIC" id="fig|1202724.3.peg.4159"/>
<dbReference type="Proteomes" id="UP000037755">
    <property type="component" value="Unassembled WGS sequence"/>
</dbReference>
<accession>A0A0M8MLN5</accession>
<dbReference type="NCBIfam" id="NF033708">
    <property type="entry name" value="T9SS_Cterm_ChiA"/>
    <property type="match status" value="1"/>
</dbReference>
<comment type="caution">
    <text evidence="1">The sequence shown here is derived from an EMBL/GenBank/DDBJ whole genome shotgun (WGS) entry which is preliminary data.</text>
</comment>
<dbReference type="EMBL" id="LIYD01000005">
    <property type="protein sequence ID" value="KOS08088.1"/>
    <property type="molecule type" value="Genomic_DNA"/>
</dbReference>
<organism evidence="1 2">
    <name type="scientific">Flavobacterium akiainvivens</name>
    <dbReference type="NCBI Taxonomy" id="1202724"/>
    <lineage>
        <taxon>Bacteria</taxon>
        <taxon>Pseudomonadati</taxon>
        <taxon>Bacteroidota</taxon>
        <taxon>Flavobacteriia</taxon>
        <taxon>Flavobacteriales</taxon>
        <taxon>Flavobacteriaceae</taxon>
        <taxon>Flavobacterium</taxon>
    </lineage>
</organism>
<gene>
    <name evidence="1" type="ORF">AM493_20080</name>
</gene>
<dbReference type="OrthoDB" id="1343866at2"/>
<protein>
    <submittedName>
        <fullName evidence="1">Uncharacterized protein</fullName>
    </submittedName>
</protein>
<dbReference type="RefSeq" id="WP_054409917.1">
    <property type="nucleotide sequence ID" value="NZ_FOYA01000017.1"/>
</dbReference>
<dbReference type="AlphaFoldDB" id="A0A0M8MLN5"/>
<keyword evidence="2" id="KW-1185">Reference proteome</keyword>
<dbReference type="STRING" id="1202724.AM493_20080"/>
<reference evidence="1 2" key="1">
    <citation type="submission" date="2015-08" db="EMBL/GenBank/DDBJ databases">
        <title>Whole genome sequence of Flavobacterium akiainvivens IK-1T, from decaying Wikstroemia oahuensis, an endemic Hawaiian shrub.</title>
        <authorList>
            <person name="Wan X."/>
            <person name="Hou S."/>
            <person name="Saito J."/>
            <person name="Donachie S."/>
        </authorList>
    </citation>
    <scope>NUCLEOTIDE SEQUENCE [LARGE SCALE GENOMIC DNA]</scope>
    <source>
        <strain evidence="1 2">IK-1</strain>
    </source>
</reference>
<evidence type="ECO:0000313" key="1">
    <source>
        <dbReference type="EMBL" id="KOS08088.1"/>
    </source>
</evidence>
<evidence type="ECO:0000313" key="2">
    <source>
        <dbReference type="Proteomes" id="UP000037755"/>
    </source>
</evidence>
<name>A0A0M8MLN5_9FLAO</name>